<evidence type="ECO:0000313" key="1">
    <source>
        <dbReference type="EMBL" id="NYT38919.1"/>
    </source>
</evidence>
<dbReference type="EMBL" id="JACCEW010000008">
    <property type="protein sequence ID" value="NYT38919.1"/>
    <property type="molecule type" value="Genomic_DNA"/>
</dbReference>
<gene>
    <name evidence="1" type="ORF">H0A68_18745</name>
</gene>
<protein>
    <submittedName>
        <fullName evidence="1">Uncharacterized protein</fullName>
    </submittedName>
</protein>
<keyword evidence="2" id="KW-1185">Reference proteome</keyword>
<sequence length="58" mass="6551">MTTMVIHQEHTTVATCVGERESVLEAIMKIAHEREQTKPVTVYELVEIYRTGSGKCNT</sequence>
<proteinExistence type="predicted"/>
<comment type="caution">
    <text evidence="1">The sequence shown here is derived from an EMBL/GenBank/DDBJ whole genome shotgun (WGS) entry which is preliminary data.</text>
</comment>
<dbReference type="Proteomes" id="UP000580517">
    <property type="component" value="Unassembled WGS sequence"/>
</dbReference>
<name>A0A853FGB9_9BURK</name>
<dbReference type="AlphaFoldDB" id="A0A853FGB9"/>
<dbReference type="RefSeq" id="WP_167668991.1">
    <property type="nucleotide sequence ID" value="NZ_JACCEW010000008.1"/>
</dbReference>
<reference evidence="1 2" key="1">
    <citation type="submission" date="2020-07" db="EMBL/GenBank/DDBJ databases">
        <title>Taxonomic revisions and descriptions of new bacterial species based on genomic comparisons in the high-G+C-content subgroup of the family Alcaligenaceae.</title>
        <authorList>
            <person name="Szabo A."/>
            <person name="Felfoldi T."/>
        </authorList>
    </citation>
    <scope>NUCLEOTIDE SEQUENCE [LARGE SCALE GENOMIC DNA]</scope>
    <source>
        <strain evidence="1 2">DSM 25264</strain>
    </source>
</reference>
<organism evidence="1 2">
    <name type="scientific">Allopusillimonas soli</name>
    <dbReference type="NCBI Taxonomy" id="659016"/>
    <lineage>
        <taxon>Bacteria</taxon>
        <taxon>Pseudomonadati</taxon>
        <taxon>Pseudomonadota</taxon>
        <taxon>Betaproteobacteria</taxon>
        <taxon>Burkholderiales</taxon>
        <taxon>Alcaligenaceae</taxon>
        <taxon>Allopusillimonas</taxon>
    </lineage>
</organism>
<evidence type="ECO:0000313" key="2">
    <source>
        <dbReference type="Proteomes" id="UP000580517"/>
    </source>
</evidence>
<accession>A0A853FGB9</accession>